<dbReference type="InterPro" id="IPR050303">
    <property type="entry name" value="GatZ_KbaZ_carbometab"/>
</dbReference>
<evidence type="ECO:0000313" key="5">
    <source>
        <dbReference type="Proteomes" id="UP000480929"/>
    </source>
</evidence>
<dbReference type="Proteomes" id="UP000480929">
    <property type="component" value="Unassembled WGS sequence"/>
</dbReference>
<proteinExistence type="predicted"/>
<keyword evidence="1" id="KW-0472">Membrane</keyword>
<dbReference type="PANTHER" id="PTHR32502">
    <property type="entry name" value="N-ACETYLGALACTOSAMINE PERMEASE II COMPONENT-RELATED"/>
    <property type="match status" value="1"/>
</dbReference>
<feature type="transmembrane region" description="Helical" evidence="1">
    <location>
        <begin position="139"/>
        <end position="160"/>
    </location>
</feature>
<evidence type="ECO:0000313" key="4">
    <source>
        <dbReference type="Proteomes" id="UP000433575"/>
    </source>
</evidence>
<accession>A0A6N7SAY3</accession>
<reference evidence="4 5" key="1">
    <citation type="journal article" date="2019" name="Nat. Med.">
        <title>A library of human gut bacterial isolates paired with longitudinal multiomics data enables mechanistic microbiome research.</title>
        <authorList>
            <person name="Poyet M."/>
            <person name="Groussin M."/>
            <person name="Gibbons S.M."/>
            <person name="Avila-Pacheco J."/>
            <person name="Jiang X."/>
            <person name="Kearney S.M."/>
            <person name="Perrotta A.R."/>
            <person name="Berdy B."/>
            <person name="Zhao S."/>
            <person name="Lieberman T.D."/>
            <person name="Swanson P.K."/>
            <person name="Smith M."/>
            <person name="Roesemann S."/>
            <person name="Alexander J.E."/>
            <person name="Rich S.A."/>
            <person name="Livny J."/>
            <person name="Vlamakis H."/>
            <person name="Clish C."/>
            <person name="Bullock K."/>
            <person name="Deik A."/>
            <person name="Scott J."/>
            <person name="Pierce K.A."/>
            <person name="Xavier R.J."/>
            <person name="Alm E.J."/>
        </authorList>
    </citation>
    <scope>NUCLEOTIDE SEQUENCE [LARGE SCALE GENOMIC DNA]</scope>
    <source>
        <strain evidence="2 4">BIOML-A4</strain>
        <strain evidence="3 5">BIOML-A5</strain>
    </source>
</reference>
<gene>
    <name evidence="3" type="ORF">GKD88_13750</name>
    <name evidence="2" type="ORF">GKE08_14080</name>
</gene>
<dbReference type="GO" id="GO:0009401">
    <property type="term" value="P:phosphoenolpyruvate-dependent sugar phosphotransferase system"/>
    <property type="evidence" value="ECO:0007669"/>
    <property type="project" value="InterPro"/>
</dbReference>
<organism evidence="2 4">
    <name type="scientific">Holdemania massiliensis</name>
    <dbReference type="NCBI Taxonomy" id="1468449"/>
    <lineage>
        <taxon>Bacteria</taxon>
        <taxon>Bacillati</taxon>
        <taxon>Bacillota</taxon>
        <taxon>Erysipelotrichia</taxon>
        <taxon>Erysipelotrichales</taxon>
        <taxon>Erysipelotrichaceae</taxon>
        <taxon>Holdemania</taxon>
    </lineage>
</organism>
<protein>
    <submittedName>
        <fullName evidence="2">PTS fructose transporter subunit IID</fullName>
    </submittedName>
</protein>
<dbReference type="AlphaFoldDB" id="A0A6N7SAY3"/>
<sequence length="270" mass="29677">MEGTTMSNVLTKKDLRRCLNRYIFTRQSPFNYETMQSGGWVYSIHPAMEKIYDGDADLLAEKYKDHFKFYNTHPWMGNIILGACIAIESTKDPDATKQAVEMRTALMGPLAGIGDAIIWIMFMTILGAIAAYMALEGSIVGWVIAEVIQLVIWFAFYKLFFVAYEQGVTFVTTRSAQLQHITEAASVLGLSVVGALVASTVNVKFGITMSYGEVVQPVNDLLDSIIPHFGNVVTVALIYWGLGRKNMTSGKMIVLVLVAAILLSAIGVLA</sequence>
<keyword evidence="1" id="KW-1133">Transmembrane helix</keyword>
<dbReference type="EMBL" id="WKPI01000028">
    <property type="protein sequence ID" value="MSC34186.1"/>
    <property type="molecule type" value="Genomic_DNA"/>
</dbReference>
<name>A0A6N7SAY3_9FIRM</name>
<feature type="transmembrane region" description="Helical" evidence="1">
    <location>
        <begin position="221"/>
        <end position="240"/>
    </location>
</feature>
<dbReference type="Pfam" id="PF03613">
    <property type="entry name" value="EIID-AGA"/>
    <property type="match status" value="1"/>
</dbReference>
<keyword evidence="5" id="KW-1185">Reference proteome</keyword>
<dbReference type="PROSITE" id="PS51108">
    <property type="entry name" value="PTS_EIID"/>
    <property type="match status" value="1"/>
</dbReference>
<evidence type="ECO:0000313" key="3">
    <source>
        <dbReference type="EMBL" id="MSC34186.1"/>
    </source>
</evidence>
<evidence type="ECO:0000256" key="1">
    <source>
        <dbReference type="SAM" id="Phobius"/>
    </source>
</evidence>
<feature type="transmembrane region" description="Helical" evidence="1">
    <location>
        <begin position="252"/>
        <end position="269"/>
    </location>
</feature>
<dbReference type="GO" id="GO:0005886">
    <property type="term" value="C:plasma membrane"/>
    <property type="evidence" value="ECO:0007669"/>
    <property type="project" value="TreeGrafter"/>
</dbReference>
<keyword evidence="1" id="KW-0812">Transmembrane</keyword>
<feature type="transmembrane region" description="Helical" evidence="1">
    <location>
        <begin position="110"/>
        <end position="133"/>
    </location>
</feature>
<comment type="caution">
    <text evidence="2">The sequence shown here is derived from an EMBL/GenBank/DDBJ whole genome shotgun (WGS) entry which is preliminary data.</text>
</comment>
<dbReference type="OrthoDB" id="9795582at2"/>
<dbReference type="EMBL" id="WKPJ01000026">
    <property type="protein sequence ID" value="MSA90456.1"/>
    <property type="molecule type" value="Genomic_DNA"/>
</dbReference>
<dbReference type="PANTHER" id="PTHR32502:SF26">
    <property type="entry name" value="PHOSPHOTRANSFERASE SYSTEM SUGAR-SPECIFIC EIID COMPONENT"/>
    <property type="match status" value="1"/>
</dbReference>
<feature type="transmembrane region" description="Helical" evidence="1">
    <location>
        <begin position="181"/>
        <end position="201"/>
    </location>
</feature>
<dbReference type="InterPro" id="IPR004704">
    <property type="entry name" value="PTS_IID_man"/>
</dbReference>
<dbReference type="Proteomes" id="UP000433575">
    <property type="component" value="Unassembled WGS sequence"/>
</dbReference>
<evidence type="ECO:0000313" key="2">
    <source>
        <dbReference type="EMBL" id="MSA90456.1"/>
    </source>
</evidence>